<dbReference type="STRING" id="686832.A0A0C2Z5M4"/>
<evidence type="ECO:0000313" key="2">
    <source>
        <dbReference type="EMBL" id="KIM48502.1"/>
    </source>
</evidence>
<feature type="region of interest" description="Disordered" evidence="1">
    <location>
        <begin position="790"/>
        <end position="857"/>
    </location>
</feature>
<protein>
    <submittedName>
        <fullName evidence="2">Uncharacterized protein</fullName>
    </submittedName>
</protein>
<dbReference type="OrthoDB" id="2687259at2759"/>
<sequence length="902" mass="103059">MNPELEEEPEARTSPELIEIPESSVFCTEKNSFGVYCKYALGPPTITPDEAFTLSSMSDLIPLRMWRPPSNYFAPFLNALTFLLMSWFYNSKGIISFNEVDKLVQEVIQHEDVNAADFGPTFSISHELKRLDKDQISTSPGSSEPLPFGPGDGWIESSVSIPVPCDGLKFHAEADAPRFEAYSEPAADKFHTTLFKEYWKPSEDEPEERIYSETFMADVFNDEYKRLWATPREGPNADLEPFIAAMMLYSDAIHLMNFGTASLYPLVKLGDDIQDFYQEHFGKPATGPMLTHLRHELAHAVLRLLLNDDLMHAYTDREAIKLFDQLIILKNCMCPRCLSLNKDISISKLNSSNNASAMKKLAARDYEDFLQLLFELVTWHAFAKLWQHTETMVTDLENLRTRLGKILQIFKNELCSEYPTKNLPSEEAARRRRKAATILKAGGQDTAATASMSTGNQAKKSKFHGFRMETYKLHSFPDVAASIRAHGVSENTSSKNERANIDGRNNFIPKFAREIMQRILFQAQQALKKNEKKAQQRQETRSLNIPLGEEEVLGPMPPEQHHHISKDVHHKVDVLKWLADNRDDPALNNFLPRLKDHLLSRLFKDDEGDGTFMNLDHMLLKLVNNRIYQHKVLRDSLNPRTHGDVMVLSRDDSYPYWYAHIIGIFHAMVLHTGQKSKSREAKKMEFLFGWETKKLHQIGFADSDGAFGFVDPADVVRAVHLIPWFSEGRTKDMLGPSIARFVDRDMFMRFRGGGVGHAAMRSVMDAFKNDHDDLDIQSREARNEAFNLEQEEEMAEEELNENKIARGGEERELSEGELLDYGYEQEIDLDEEEEGDEEDREEVDEEDREVGEEDNLTIDELEELGPSRLGVPRCQIKFGLPLSQVIAFCFILVLELGLDCKV</sequence>
<dbReference type="HOGENOM" id="CLU_002498_0_1_1"/>
<organism evidence="2 3">
    <name type="scientific">Hebeloma cylindrosporum</name>
    <dbReference type="NCBI Taxonomy" id="76867"/>
    <lineage>
        <taxon>Eukaryota</taxon>
        <taxon>Fungi</taxon>
        <taxon>Dikarya</taxon>
        <taxon>Basidiomycota</taxon>
        <taxon>Agaricomycotina</taxon>
        <taxon>Agaricomycetes</taxon>
        <taxon>Agaricomycetidae</taxon>
        <taxon>Agaricales</taxon>
        <taxon>Agaricineae</taxon>
        <taxon>Hymenogastraceae</taxon>
        <taxon>Hebeloma</taxon>
    </lineage>
</organism>
<feature type="compositionally biased region" description="Basic and acidic residues" evidence="1">
    <location>
        <begin position="800"/>
        <end position="814"/>
    </location>
</feature>
<dbReference type="Proteomes" id="UP000053424">
    <property type="component" value="Unassembled WGS sequence"/>
</dbReference>
<accession>A0A0C2Z5M4</accession>
<evidence type="ECO:0000313" key="3">
    <source>
        <dbReference type="Proteomes" id="UP000053424"/>
    </source>
</evidence>
<dbReference type="AlphaFoldDB" id="A0A0C2Z5M4"/>
<gene>
    <name evidence="2" type="ORF">M413DRAFT_7405</name>
</gene>
<feature type="compositionally biased region" description="Acidic residues" evidence="1">
    <location>
        <begin position="815"/>
        <end position="857"/>
    </location>
</feature>
<evidence type="ECO:0000256" key="1">
    <source>
        <dbReference type="SAM" id="MobiDB-lite"/>
    </source>
</evidence>
<dbReference type="EMBL" id="KN831769">
    <property type="protein sequence ID" value="KIM48502.1"/>
    <property type="molecule type" value="Genomic_DNA"/>
</dbReference>
<reference evidence="2 3" key="1">
    <citation type="submission" date="2014-04" db="EMBL/GenBank/DDBJ databases">
        <authorList>
            <consortium name="DOE Joint Genome Institute"/>
            <person name="Kuo A."/>
            <person name="Gay G."/>
            <person name="Dore J."/>
            <person name="Kohler A."/>
            <person name="Nagy L.G."/>
            <person name="Floudas D."/>
            <person name="Copeland A."/>
            <person name="Barry K.W."/>
            <person name="Cichocki N."/>
            <person name="Veneault-Fourrey C."/>
            <person name="LaButti K."/>
            <person name="Lindquist E.A."/>
            <person name="Lipzen A."/>
            <person name="Lundell T."/>
            <person name="Morin E."/>
            <person name="Murat C."/>
            <person name="Sun H."/>
            <person name="Tunlid A."/>
            <person name="Henrissat B."/>
            <person name="Grigoriev I.V."/>
            <person name="Hibbett D.S."/>
            <person name="Martin F."/>
            <person name="Nordberg H.P."/>
            <person name="Cantor M.N."/>
            <person name="Hua S.X."/>
        </authorList>
    </citation>
    <scope>NUCLEOTIDE SEQUENCE [LARGE SCALE GENOMIC DNA]</scope>
    <source>
        <strain evidence="3">h7</strain>
    </source>
</reference>
<feature type="compositionally biased region" description="Acidic residues" evidence="1">
    <location>
        <begin position="790"/>
        <end position="799"/>
    </location>
</feature>
<name>A0A0C2Z5M4_HEBCY</name>
<proteinExistence type="predicted"/>
<keyword evidence="3" id="KW-1185">Reference proteome</keyword>
<reference evidence="3" key="2">
    <citation type="submission" date="2015-01" db="EMBL/GenBank/DDBJ databases">
        <title>Evolutionary Origins and Diversification of the Mycorrhizal Mutualists.</title>
        <authorList>
            <consortium name="DOE Joint Genome Institute"/>
            <consortium name="Mycorrhizal Genomics Consortium"/>
            <person name="Kohler A."/>
            <person name="Kuo A."/>
            <person name="Nagy L.G."/>
            <person name="Floudas D."/>
            <person name="Copeland A."/>
            <person name="Barry K.W."/>
            <person name="Cichocki N."/>
            <person name="Veneault-Fourrey C."/>
            <person name="LaButti K."/>
            <person name="Lindquist E.A."/>
            <person name="Lipzen A."/>
            <person name="Lundell T."/>
            <person name="Morin E."/>
            <person name="Murat C."/>
            <person name="Riley R."/>
            <person name="Ohm R."/>
            <person name="Sun H."/>
            <person name="Tunlid A."/>
            <person name="Henrissat B."/>
            <person name="Grigoriev I.V."/>
            <person name="Hibbett D.S."/>
            <person name="Martin F."/>
        </authorList>
    </citation>
    <scope>NUCLEOTIDE SEQUENCE [LARGE SCALE GENOMIC DNA]</scope>
    <source>
        <strain evidence="3">h7</strain>
    </source>
</reference>